<keyword evidence="3" id="KW-1185">Reference proteome</keyword>
<dbReference type="AlphaFoldDB" id="A0A0M3TA61"/>
<dbReference type="RefSeq" id="WP_061923303.1">
    <property type="nucleotide sequence ID" value="NZ_CP012669.1"/>
</dbReference>
<evidence type="ECO:0008006" key="4">
    <source>
        <dbReference type="Google" id="ProtNLM"/>
    </source>
</evidence>
<reference evidence="2 3" key="1">
    <citation type="submission" date="2015-09" db="EMBL/GenBank/DDBJ databases">
        <title>Complete genome sequence of a benzo[a]pyrene-degrading bacterium Altererythrobacter epoxidivorans CGMCC 1.7731T.</title>
        <authorList>
            <person name="Li Z."/>
            <person name="Cheng H."/>
            <person name="Huo Y."/>
            <person name="Xu X."/>
        </authorList>
    </citation>
    <scope>NUCLEOTIDE SEQUENCE [LARGE SCALE GENOMIC DNA]</scope>
    <source>
        <strain evidence="2 3">CGMCC 1.7731</strain>
    </source>
</reference>
<name>A0A0M3TA61_9SPHN</name>
<proteinExistence type="predicted"/>
<feature type="transmembrane region" description="Helical" evidence="1">
    <location>
        <begin position="65"/>
        <end position="87"/>
    </location>
</feature>
<sequence length="237" mass="24639">MQRDRDFAGFMGQTLDLVGRNIPVVFLYIVVIGGLNAFGLMAGLIDSTDTIAGAGMGFSVDASDSLTSAAFQLGVAILSIIAGYFVLSKLLESAGRLKATDTRIWAYIGMSILSMIGIVLGLILIIVPGLILLVRWSAASGFLIGGRRGITESLGASWEATRGYSWSIFFAALVLFLGLIIIAGAFGAMLAFTGIDLMIALGSSIGEAAGNVLAFAFGIGVYTLVADDSTETADVFA</sequence>
<feature type="transmembrane region" description="Helical" evidence="1">
    <location>
        <begin position="168"/>
        <end position="192"/>
    </location>
</feature>
<dbReference type="KEGG" id="aep:AMC99_00903"/>
<dbReference type="PATRIC" id="fig|361183.4.peg.885"/>
<protein>
    <recommendedName>
        <fullName evidence="4">Glycerophosphoryl diester phosphodiesterase membrane domain-containing protein</fullName>
    </recommendedName>
</protein>
<keyword evidence="1" id="KW-0812">Transmembrane</keyword>
<gene>
    <name evidence="2" type="ORF">AMC99_00903</name>
</gene>
<feature type="transmembrane region" description="Helical" evidence="1">
    <location>
        <begin position="21"/>
        <end position="45"/>
    </location>
</feature>
<dbReference type="OrthoDB" id="7427213at2"/>
<dbReference type="STRING" id="361183.AMC99_00903"/>
<accession>A0A0M3TA61</accession>
<organism evidence="2 3">
    <name type="scientific">Altererythrobacter epoxidivorans</name>
    <dbReference type="NCBI Taxonomy" id="361183"/>
    <lineage>
        <taxon>Bacteria</taxon>
        <taxon>Pseudomonadati</taxon>
        <taxon>Pseudomonadota</taxon>
        <taxon>Alphaproteobacteria</taxon>
        <taxon>Sphingomonadales</taxon>
        <taxon>Erythrobacteraceae</taxon>
        <taxon>Altererythrobacter</taxon>
    </lineage>
</organism>
<feature type="transmembrane region" description="Helical" evidence="1">
    <location>
        <begin position="107"/>
        <end position="134"/>
    </location>
</feature>
<dbReference type="EMBL" id="CP012669">
    <property type="protein sequence ID" value="ALE16206.1"/>
    <property type="molecule type" value="Genomic_DNA"/>
</dbReference>
<feature type="transmembrane region" description="Helical" evidence="1">
    <location>
        <begin position="204"/>
        <end position="225"/>
    </location>
</feature>
<keyword evidence="1" id="KW-1133">Transmembrane helix</keyword>
<evidence type="ECO:0000256" key="1">
    <source>
        <dbReference type="SAM" id="Phobius"/>
    </source>
</evidence>
<keyword evidence="1" id="KW-0472">Membrane</keyword>
<dbReference type="Proteomes" id="UP000057938">
    <property type="component" value="Chromosome"/>
</dbReference>
<evidence type="ECO:0000313" key="2">
    <source>
        <dbReference type="EMBL" id="ALE16206.1"/>
    </source>
</evidence>
<evidence type="ECO:0000313" key="3">
    <source>
        <dbReference type="Proteomes" id="UP000057938"/>
    </source>
</evidence>